<keyword evidence="9" id="KW-1185">Reference proteome</keyword>
<evidence type="ECO:0000256" key="4">
    <source>
        <dbReference type="ARBA" id="ARBA00023157"/>
    </source>
</evidence>
<feature type="domain" description="Sushi" evidence="7">
    <location>
        <begin position="344"/>
        <end position="404"/>
    </location>
</feature>
<evidence type="ECO:0000313" key="8">
    <source>
        <dbReference type="EMBL" id="CAJ0594037.1"/>
    </source>
</evidence>
<dbReference type="SUPFAM" id="SSF57535">
    <property type="entry name" value="Complement control module/SCR domain"/>
    <property type="match status" value="6"/>
</dbReference>
<evidence type="ECO:0000256" key="2">
    <source>
        <dbReference type="ARBA" id="ARBA00022659"/>
    </source>
</evidence>
<keyword evidence="3" id="KW-0732">Signal</keyword>
<evidence type="ECO:0000259" key="7">
    <source>
        <dbReference type="PROSITE" id="PS50923"/>
    </source>
</evidence>
<accession>A0AA36M109</accession>
<protein>
    <recommendedName>
        <fullName evidence="7">Sushi domain-containing protein</fullName>
    </recommendedName>
</protein>
<keyword evidence="2 5" id="KW-0768">Sushi</keyword>
<organism evidence="8 9">
    <name type="scientific">Cylicocyclus nassatus</name>
    <name type="common">Nematode worm</name>
    <dbReference type="NCBI Taxonomy" id="53992"/>
    <lineage>
        <taxon>Eukaryota</taxon>
        <taxon>Metazoa</taxon>
        <taxon>Ecdysozoa</taxon>
        <taxon>Nematoda</taxon>
        <taxon>Chromadorea</taxon>
        <taxon>Rhabditida</taxon>
        <taxon>Rhabditina</taxon>
        <taxon>Rhabditomorpha</taxon>
        <taxon>Strongyloidea</taxon>
        <taxon>Strongylidae</taxon>
        <taxon>Cylicocyclus</taxon>
    </lineage>
</organism>
<feature type="disulfide bond" evidence="5">
    <location>
        <begin position="346"/>
        <end position="389"/>
    </location>
</feature>
<dbReference type="Gene3D" id="2.10.70.10">
    <property type="entry name" value="Complement Module, domain 1"/>
    <property type="match status" value="7"/>
</dbReference>
<comment type="subcellular location">
    <subcellularLocation>
        <location evidence="1">Virion</location>
    </subcellularLocation>
</comment>
<dbReference type="InterPro" id="IPR000436">
    <property type="entry name" value="Sushi_SCR_CCP_dom"/>
</dbReference>
<dbReference type="Pfam" id="PF00084">
    <property type="entry name" value="Sushi"/>
    <property type="match status" value="1"/>
</dbReference>
<dbReference type="InterPro" id="IPR051503">
    <property type="entry name" value="ComplSys_Reg/VirEntry_Med"/>
</dbReference>
<feature type="compositionally biased region" description="Low complexity" evidence="6">
    <location>
        <begin position="109"/>
        <end position="132"/>
    </location>
</feature>
<feature type="disulfide bond" evidence="5">
    <location>
        <begin position="1113"/>
        <end position="1140"/>
    </location>
</feature>
<keyword evidence="4 5" id="KW-1015">Disulfide bond</keyword>
<gene>
    <name evidence="8" type="ORF">CYNAS_LOCUS6020</name>
</gene>
<name>A0AA36M109_CYLNA</name>
<dbReference type="CDD" id="cd00033">
    <property type="entry name" value="CCP"/>
    <property type="match status" value="3"/>
</dbReference>
<evidence type="ECO:0000256" key="6">
    <source>
        <dbReference type="SAM" id="MobiDB-lite"/>
    </source>
</evidence>
<evidence type="ECO:0000256" key="1">
    <source>
        <dbReference type="ARBA" id="ARBA00004328"/>
    </source>
</evidence>
<sequence length="1429" mass="150978">MSNLTLAVQSSTDVTPAVLNTLYLLFQVFGITSGVDTCSPLLDPIHGYIAYSNIPFINGQYRSGTKARLRCHEGYDPVGTSVSFCYDGSWSSEQFGDCVGQSAETTLPTSSSSAKTSSTSTTEEEITTSSTTASTKKAVTALALGGCPVAGTPTNGSIVYSNGMVFEPVPNGTVATLECDYDNDLQGVESMTCVNGRWEPDEFGHCRYNGSYAKGCPALEVPQNGVLHGSARMVDGKYPINSTLTVTCSNETLLYGVYETVCTENGWDPPELGNCRGKRSPDISDCIDLAPVVGGEIMYDRTAENATAELKCHNSSTNGATKAVCVDGEWNPPTLGNCSIAYESVCPPFAAPNGAFLRYTPNADIVFGTVVDMRCHDGRQNIGNTRSLCDESGWIPPELGSCSRETYYPSICRPYMNRPGGEISYITNVTEDVTLTKAKLICLEGRAALGHRHSTCTARGWVPELGNCSTARGCLSMPDKSDGVILYTSKRRGDYYVNGTNATLECDYADNVEGLAETVCLDGEWSPAPLGNCSTNESVCPLFDVPYGAVLNYFPNIDVAVGTTVGMRCLGRREIGNTHSTCTASGWSPPALGSCSNETDYSLLCPPFTIPAGAKIVYTPDASNITLMSRANLLCTNGAEVIERKCEPLSIIGSGAIYTQPMVDDHFVDGTNVTLKCSDTEMIAGKNCFTMDLPRSGYFSYSNGAIIGDVPHGTLATLMCSDSLVVKRGATTSTCVDGEWIPKTMGTCDIQEQACPLFTAPAGATIHYSPNITDISLWSTANMSCIDGAEVVGESSATCFASGWVPRELGKCPNTTTEVGCTALFTDNSSEIIYSSGIVNGHYAKGTVARLECADTEMVAGAPTVQCINQIWQPAEIGHCLNKTGANCHVLDGPKNGYIDYSKNVTANGDILHGTQATLNCLSPLLVLAGAQTSICNNGKWIPDMLGTCNFDESVCPRFDVPEGANITYDPSETNIGLWAAKLSCISGAEVEGETSATCFVNGWVPSSLGKCPDSTVVCPKFAAIAGAEVRHRHSTTNTSLFSKVTVRCLDGAPVIGNNESVCLSTGWSPPQLGRCANTGTDCGFMPSRSHSKIVYHSGPNLLSEGTNATLTCDESYFIVGTATARCINKTWVPPELGICSPLTGSSCLLLAPPADGQLVYSSDALLGYIPHSVNVSLRCLTGEVVNGTGVSTCVDGSWYPSSVGECEGQPISNISNLCHPLIAPPNGNISLTRGLPDFPAESGVVATLTCLPGKFILGSATSLCVEGKWVPSSLGTCTDDASSGGTETGCPWPATPNGMYLNWSSFDIAGPIHNGTVVSANCVNKASIRGASQMICSNGRWQPAGFGSCNVWPGPTAGLSCPPMNVTSSDMGFIYRYGDQYMTGSVMRDLEHGTILTVKCYNGTMAGNNFTTCADGKWYPPGIGICNH</sequence>
<dbReference type="PROSITE" id="PS50923">
    <property type="entry name" value="SUSHI"/>
    <property type="match status" value="3"/>
</dbReference>
<comment type="caution">
    <text evidence="8">The sequence shown here is derived from an EMBL/GenBank/DDBJ whole genome shotgun (WGS) entry which is preliminary data.</text>
</comment>
<feature type="domain" description="Sushi" evidence="7">
    <location>
        <begin position="1081"/>
        <end position="1142"/>
    </location>
</feature>
<dbReference type="PANTHER" id="PTHR45785:SF2">
    <property type="entry name" value="COMPLEMENT FACTOR H-RELATED"/>
    <property type="match status" value="1"/>
</dbReference>
<comment type="caution">
    <text evidence="5">Lacks conserved residue(s) required for the propagation of feature annotation.</text>
</comment>
<feature type="disulfide bond" evidence="5">
    <location>
        <begin position="375"/>
        <end position="402"/>
    </location>
</feature>
<dbReference type="PANTHER" id="PTHR45785">
    <property type="entry name" value="COMPLEMENT FACTOR H-RELATED"/>
    <property type="match status" value="1"/>
</dbReference>
<evidence type="ECO:0000313" key="9">
    <source>
        <dbReference type="Proteomes" id="UP001176961"/>
    </source>
</evidence>
<dbReference type="EMBL" id="CATQJL010000112">
    <property type="protein sequence ID" value="CAJ0594037.1"/>
    <property type="molecule type" value="Genomic_DNA"/>
</dbReference>
<feature type="region of interest" description="Disordered" evidence="6">
    <location>
        <begin position="103"/>
        <end position="132"/>
    </location>
</feature>
<reference evidence="8" key="1">
    <citation type="submission" date="2023-07" db="EMBL/GenBank/DDBJ databases">
        <authorList>
            <consortium name="CYATHOMIX"/>
        </authorList>
    </citation>
    <scope>NUCLEOTIDE SEQUENCE</scope>
    <source>
        <strain evidence="8">N/A</strain>
    </source>
</reference>
<dbReference type="InterPro" id="IPR035976">
    <property type="entry name" value="Sushi/SCR/CCP_sf"/>
</dbReference>
<dbReference type="SMART" id="SM00032">
    <property type="entry name" value="CCP"/>
    <property type="match status" value="19"/>
</dbReference>
<evidence type="ECO:0000256" key="3">
    <source>
        <dbReference type="ARBA" id="ARBA00022729"/>
    </source>
</evidence>
<proteinExistence type="predicted"/>
<evidence type="ECO:0000256" key="5">
    <source>
        <dbReference type="PROSITE-ProRule" id="PRU00302"/>
    </source>
</evidence>
<feature type="domain" description="Sushi" evidence="7">
    <location>
        <begin position="36"/>
        <end position="100"/>
    </location>
</feature>
<dbReference type="Proteomes" id="UP001176961">
    <property type="component" value="Unassembled WGS sequence"/>
</dbReference>
<feature type="disulfide bond" evidence="5">
    <location>
        <begin position="71"/>
        <end position="98"/>
    </location>
</feature>